<keyword evidence="2" id="KW-1185">Reference proteome</keyword>
<comment type="caution">
    <text evidence="1">The sequence shown here is derived from an EMBL/GenBank/DDBJ whole genome shotgun (WGS) entry which is preliminary data.</text>
</comment>
<evidence type="ECO:0000313" key="1">
    <source>
        <dbReference type="EMBL" id="CAK5088667.1"/>
    </source>
</evidence>
<dbReference type="EMBL" id="CAVMJV010000073">
    <property type="protein sequence ID" value="CAK5088667.1"/>
    <property type="molecule type" value="Genomic_DNA"/>
</dbReference>
<name>A0ACB1AAU7_MELEN</name>
<organism evidence="1 2">
    <name type="scientific">Meloidogyne enterolobii</name>
    <name type="common">Root-knot nematode worm</name>
    <name type="synonym">Meloidogyne mayaguensis</name>
    <dbReference type="NCBI Taxonomy" id="390850"/>
    <lineage>
        <taxon>Eukaryota</taxon>
        <taxon>Metazoa</taxon>
        <taxon>Ecdysozoa</taxon>
        <taxon>Nematoda</taxon>
        <taxon>Chromadorea</taxon>
        <taxon>Rhabditida</taxon>
        <taxon>Tylenchina</taxon>
        <taxon>Tylenchomorpha</taxon>
        <taxon>Tylenchoidea</taxon>
        <taxon>Meloidogynidae</taxon>
        <taxon>Meloidogyninae</taxon>
        <taxon>Meloidogyne</taxon>
    </lineage>
</organism>
<protein>
    <submittedName>
        <fullName evidence="1">Uncharacterized protein</fullName>
    </submittedName>
</protein>
<proteinExistence type="predicted"/>
<reference evidence="1" key="1">
    <citation type="submission" date="2023-11" db="EMBL/GenBank/DDBJ databases">
        <authorList>
            <person name="Poullet M."/>
        </authorList>
    </citation>
    <scope>NUCLEOTIDE SEQUENCE</scope>
    <source>
        <strain evidence="1">E1834</strain>
    </source>
</reference>
<sequence>MAIINGNNLKTTKYWLKTEISINGKNVHYNEGVTYINGVEIEKTGEKIKIKGRNIDVAGNINKRYEKIKGRAIDVRVDDWIRNISTSTKKYVFDHIQPNKQITDILEIIHGIKKLEVY</sequence>
<accession>A0ACB1AAU7</accession>
<gene>
    <name evidence="1" type="ORF">MENTE1834_LOCUS36330</name>
</gene>
<evidence type="ECO:0000313" key="2">
    <source>
        <dbReference type="Proteomes" id="UP001497535"/>
    </source>
</evidence>
<dbReference type="Proteomes" id="UP001497535">
    <property type="component" value="Unassembled WGS sequence"/>
</dbReference>